<reference evidence="1 2" key="1">
    <citation type="journal article" date="2022" name="New Phytol.">
        <title>Ecological generalism drives hyperdiversity of secondary metabolite gene clusters in xylarialean endophytes.</title>
        <authorList>
            <person name="Franco M.E.E."/>
            <person name="Wisecaver J.H."/>
            <person name="Arnold A.E."/>
            <person name="Ju Y.M."/>
            <person name="Slot J.C."/>
            <person name="Ahrendt S."/>
            <person name="Moore L.P."/>
            <person name="Eastman K.E."/>
            <person name="Scott K."/>
            <person name="Konkel Z."/>
            <person name="Mondo S.J."/>
            <person name="Kuo A."/>
            <person name="Hayes R.D."/>
            <person name="Haridas S."/>
            <person name="Andreopoulos B."/>
            <person name="Riley R."/>
            <person name="LaButti K."/>
            <person name="Pangilinan J."/>
            <person name="Lipzen A."/>
            <person name="Amirebrahimi M."/>
            <person name="Yan J."/>
            <person name="Adam C."/>
            <person name="Keymanesh K."/>
            <person name="Ng V."/>
            <person name="Louie K."/>
            <person name="Northen T."/>
            <person name="Drula E."/>
            <person name="Henrissat B."/>
            <person name="Hsieh H.M."/>
            <person name="Youens-Clark K."/>
            <person name="Lutzoni F."/>
            <person name="Miadlikowska J."/>
            <person name="Eastwood D.C."/>
            <person name="Hamelin R.C."/>
            <person name="Grigoriev I.V."/>
            <person name="U'Ren J.M."/>
        </authorList>
    </citation>
    <scope>NUCLEOTIDE SEQUENCE [LARGE SCALE GENOMIC DNA]</scope>
    <source>
        <strain evidence="1 2">CBS 119005</strain>
    </source>
</reference>
<accession>A0ACB9YWY9</accession>
<name>A0ACB9YWY9_9PEZI</name>
<sequence length="307" mass="32795">MGRSSILSRSFIAANLVVAVLAVTSKYQTCYNFDGTVLPGTFRCDNRTTGHSSCCNVGEVCWSNGVCQITRGIQDYLREGCTDHTWNDLACFDVCPWEIRSAGTGVRPCGGIDQSNMYCCDNGTTGIGSFACCNNEPSLFHYENITSLPTIIATMPLSDEPSSIVGPTTTLVQFTTLVLPATLVPSTATNAIPAESESSSNSFATVGLGAGLGVGLPAAAAIIGGIWWAIWRSRRKQLVLRKGEQHTVFSDSSTFGGRPQRLSSPANRQELYGMPRYPELATGFEHIELPTLPLRGSPSSGGGTYEI</sequence>
<organism evidence="1 2">
    <name type="scientific">Hypoxylon rubiginosum</name>
    <dbReference type="NCBI Taxonomy" id="110542"/>
    <lineage>
        <taxon>Eukaryota</taxon>
        <taxon>Fungi</taxon>
        <taxon>Dikarya</taxon>
        <taxon>Ascomycota</taxon>
        <taxon>Pezizomycotina</taxon>
        <taxon>Sordariomycetes</taxon>
        <taxon>Xylariomycetidae</taxon>
        <taxon>Xylariales</taxon>
        <taxon>Hypoxylaceae</taxon>
        <taxon>Hypoxylon</taxon>
    </lineage>
</organism>
<gene>
    <name evidence="1" type="ORF">F4820DRAFT_459237</name>
</gene>
<dbReference type="Proteomes" id="UP001497700">
    <property type="component" value="Unassembled WGS sequence"/>
</dbReference>
<evidence type="ECO:0000313" key="1">
    <source>
        <dbReference type="EMBL" id="KAI4863873.1"/>
    </source>
</evidence>
<protein>
    <submittedName>
        <fullName evidence="1">Uncharacterized protein</fullName>
    </submittedName>
</protein>
<proteinExistence type="predicted"/>
<keyword evidence="2" id="KW-1185">Reference proteome</keyword>
<evidence type="ECO:0000313" key="2">
    <source>
        <dbReference type="Proteomes" id="UP001497700"/>
    </source>
</evidence>
<dbReference type="EMBL" id="MU393496">
    <property type="protein sequence ID" value="KAI4863873.1"/>
    <property type="molecule type" value="Genomic_DNA"/>
</dbReference>
<comment type="caution">
    <text evidence="1">The sequence shown here is derived from an EMBL/GenBank/DDBJ whole genome shotgun (WGS) entry which is preliminary data.</text>
</comment>